<proteinExistence type="predicted"/>
<dbReference type="Proteomes" id="UP000282106">
    <property type="component" value="Unassembled WGS sequence"/>
</dbReference>
<gene>
    <name evidence="2" type="ORF">ED208_16155</name>
</gene>
<accession>A0A3N0UZH8</accession>
<comment type="caution">
    <text evidence="2">The sequence shown here is derived from an EMBL/GenBank/DDBJ whole genome shotgun (WGS) entry which is preliminary data.</text>
</comment>
<name>A0A3N0UZH8_9GAMM</name>
<sequence length="123" mass="14027">MQMRSRQRGMGLFKMVFVFGSIALVATIGIKTFPLYANQLKVAKAVKSVASEGHVDPFTVQKGLERHWDIEDITFLDYRQVKIERSERGKVDLAYAYEARVHLFYNADLVLSFQGREPIDGAE</sequence>
<protein>
    <submittedName>
        <fullName evidence="2">DUF4845 domain-containing protein</fullName>
    </submittedName>
</protein>
<evidence type="ECO:0000256" key="1">
    <source>
        <dbReference type="SAM" id="Phobius"/>
    </source>
</evidence>
<dbReference type="Pfam" id="PF16137">
    <property type="entry name" value="DUF4845"/>
    <property type="match status" value="1"/>
</dbReference>
<feature type="transmembrane region" description="Helical" evidence="1">
    <location>
        <begin position="12"/>
        <end position="30"/>
    </location>
</feature>
<keyword evidence="1" id="KW-1133">Transmembrane helix</keyword>
<dbReference type="RefSeq" id="WP_123212965.1">
    <property type="nucleotide sequence ID" value="NZ_RJVO01000010.1"/>
</dbReference>
<dbReference type="InParanoid" id="A0A3N0UZH8"/>
<dbReference type="EMBL" id="RJVO01000010">
    <property type="protein sequence ID" value="ROH85956.1"/>
    <property type="molecule type" value="Genomic_DNA"/>
</dbReference>
<organism evidence="2 3">
    <name type="scientific">Stagnimonas aquatica</name>
    <dbReference type="NCBI Taxonomy" id="2689987"/>
    <lineage>
        <taxon>Bacteria</taxon>
        <taxon>Pseudomonadati</taxon>
        <taxon>Pseudomonadota</taxon>
        <taxon>Gammaproteobacteria</taxon>
        <taxon>Nevskiales</taxon>
        <taxon>Nevskiaceae</taxon>
        <taxon>Stagnimonas</taxon>
    </lineage>
</organism>
<evidence type="ECO:0000313" key="3">
    <source>
        <dbReference type="Proteomes" id="UP000282106"/>
    </source>
</evidence>
<keyword evidence="1" id="KW-0472">Membrane</keyword>
<keyword evidence="3" id="KW-1185">Reference proteome</keyword>
<dbReference type="AlphaFoldDB" id="A0A3N0UZH8"/>
<dbReference type="InterPro" id="IPR032314">
    <property type="entry name" value="DUF4845"/>
</dbReference>
<keyword evidence="1" id="KW-0812">Transmembrane</keyword>
<reference evidence="2 3" key="1">
    <citation type="submission" date="2018-10" db="EMBL/GenBank/DDBJ databases">
        <authorList>
            <person name="Chen W.-M."/>
        </authorList>
    </citation>
    <scope>NUCLEOTIDE SEQUENCE [LARGE SCALE GENOMIC DNA]</scope>
    <source>
        <strain evidence="2 3">THS-13</strain>
    </source>
</reference>
<evidence type="ECO:0000313" key="2">
    <source>
        <dbReference type="EMBL" id="ROH85956.1"/>
    </source>
</evidence>